<dbReference type="Pfam" id="PF08808">
    <property type="entry name" value="RES"/>
    <property type="match status" value="1"/>
</dbReference>
<sequence length="147" mass="16336">MRLWRLARRPFLALDGSGAERHGARWTSPGRPVVNFASEAALSVLIVLRYLPRDLEGIDQDYLLGWTETEEEPEDIPFTPDPVEKRARGDAWLSSNRSLLAAVPSAVLPEARLILMNPRHPKAGSIAPLTVRPFSFEQCLSLPPMPG</sequence>
<dbReference type="EMBL" id="JBFNQD010000006">
    <property type="protein sequence ID" value="MEW9307652.1"/>
    <property type="molecule type" value="Genomic_DNA"/>
</dbReference>
<evidence type="ECO:0000313" key="3">
    <source>
        <dbReference type="Proteomes" id="UP001555786"/>
    </source>
</evidence>
<evidence type="ECO:0000313" key="2">
    <source>
        <dbReference type="EMBL" id="MEW9307652.1"/>
    </source>
</evidence>
<accession>A0ABV3PPT9</accession>
<dbReference type="RefSeq" id="WP_367625029.1">
    <property type="nucleotide sequence ID" value="NZ_JBFNQD010000006.1"/>
</dbReference>
<evidence type="ECO:0000259" key="1">
    <source>
        <dbReference type="SMART" id="SM00953"/>
    </source>
</evidence>
<proteinExistence type="predicted"/>
<reference evidence="2 3" key="1">
    <citation type="submission" date="2024-07" db="EMBL/GenBank/DDBJ databases">
        <title>Description of Labrys sedimenti sp. nov., isolated from a diclofenac-degrading enrichment culture.</title>
        <authorList>
            <person name="Tancsics A."/>
            <person name="Csepanyi A."/>
        </authorList>
    </citation>
    <scope>NUCLEOTIDE SEQUENCE [LARGE SCALE GENOMIC DNA]</scope>
    <source>
        <strain evidence="2 3">LMG 23578</strain>
    </source>
</reference>
<dbReference type="SMART" id="SM00953">
    <property type="entry name" value="RES"/>
    <property type="match status" value="1"/>
</dbReference>
<name>A0ABV3PPT9_9HYPH</name>
<organism evidence="2 3">
    <name type="scientific">Labrys neptuniae</name>
    <dbReference type="NCBI Taxonomy" id="376174"/>
    <lineage>
        <taxon>Bacteria</taxon>
        <taxon>Pseudomonadati</taxon>
        <taxon>Pseudomonadota</taxon>
        <taxon>Alphaproteobacteria</taxon>
        <taxon>Hyphomicrobiales</taxon>
        <taxon>Xanthobacteraceae</taxon>
        <taxon>Labrys</taxon>
    </lineage>
</organism>
<dbReference type="InterPro" id="IPR014914">
    <property type="entry name" value="RES_dom"/>
</dbReference>
<comment type="caution">
    <text evidence="2">The sequence shown here is derived from an EMBL/GenBank/DDBJ whole genome shotgun (WGS) entry which is preliminary data.</text>
</comment>
<feature type="domain" description="RES" evidence="1">
    <location>
        <begin position="13"/>
        <end position="130"/>
    </location>
</feature>
<keyword evidence="3" id="KW-1185">Reference proteome</keyword>
<dbReference type="Proteomes" id="UP001555786">
    <property type="component" value="Unassembled WGS sequence"/>
</dbReference>
<protein>
    <submittedName>
        <fullName evidence="2">RES family NAD+ phosphorylase</fullName>
    </submittedName>
</protein>
<gene>
    <name evidence="2" type="ORF">ABXS05_19015</name>
</gene>